<feature type="domain" description="Major facilitator superfamily (MFS) profile" evidence="7">
    <location>
        <begin position="84"/>
        <end position="184"/>
    </location>
</feature>
<dbReference type="InterPro" id="IPR036259">
    <property type="entry name" value="MFS_trans_sf"/>
</dbReference>
<accession>A0ABN7P7G7</accession>
<dbReference type="InterPro" id="IPR011701">
    <property type="entry name" value="MFS"/>
</dbReference>
<dbReference type="Gene3D" id="1.20.1250.20">
    <property type="entry name" value="MFS general substrate transporter like domains"/>
    <property type="match status" value="1"/>
</dbReference>
<dbReference type="SUPFAM" id="SSF103473">
    <property type="entry name" value="MFS general substrate transporter"/>
    <property type="match status" value="1"/>
</dbReference>
<sequence length="184" mass="20189">MARAFITRRAAKNIANSTSAMCYCTQIISPSVISSGVNIYYRATDVNTQLSRVVTGFPENVVSAPLFQHRGNNFKSEGKFHYMLLFVCGIGQIALVFELYLSSYLLPAAQCDFQMTAQEKGLLNSISYAGVILSSPLWGFLADTQGRKKILIISLVCDGIIGVLSSLAPNYSTLLAFRFFNGFL</sequence>
<proteinExistence type="predicted"/>
<evidence type="ECO:0000256" key="4">
    <source>
        <dbReference type="ARBA" id="ARBA00022989"/>
    </source>
</evidence>
<dbReference type="InterPro" id="IPR020846">
    <property type="entry name" value="MFS_dom"/>
</dbReference>
<keyword evidence="3 6" id="KW-0812">Transmembrane</keyword>
<evidence type="ECO:0000256" key="2">
    <source>
        <dbReference type="ARBA" id="ARBA00022448"/>
    </source>
</evidence>
<evidence type="ECO:0000256" key="5">
    <source>
        <dbReference type="ARBA" id="ARBA00023136"/>
    </source>
</evidence>
<dbReference type="Pfam" id="PF07690">
    <property type="entry name" value="MFS_1"/>
    <property type="match status" value="1"/>
</dbReference>
<keyword evidence="9" id="KW-1185">Reference proteome</keyword>
<feature type="transmembrane region" description="Helical" evidence="6">
    <location>
        <begin position="80"/>
        <end position="101"/>
    </location>
</feature>
<name>A0ABN7P7G7_TIMPD</name>
<comment type="subcellular location">
    <subcellularLocation>
        <location evidence="1">Membrane</location>
        <topology evidence="1">Multi-pass membrane protein</topology>
    </subcellularLocation>
</comment>
<comment type="caution">
    <text evidence="8">The sequence shown here is derived from an EMBL/GenBank/DDBJ whole genome shotgun (WGS) entry which is preliminary data.</text>
</comment>
<evidence type="ECO:0000256" key="1">
    <source>
        <dbReference type="ARBA" id="ARBA00004141"/>
    </source>
</evidence>
<keyword evidence="5 6" id="KW-0472">Membrane</keyword>
<dbReference type="Proteomes" id="UP001153148">
    <property type="component" value="Unassembled WGS sequence"/>
</dbReference>
<evidence type="ECO:0000259" key="7">
    <source>
        <dbReference type="PROSITE" id="PS50850"/>
    </source>
</evidence>
<keyword evidence="2" id="KW-0813">Transport</keyword>
<dbReference type="PANTHER" id="PTHR23511">
    <property type="entry name" value="SYNAPTIC VESICLE GLYCOPROTEIN 2"/>
    <property type="match status" value="1"/>
</dbReference>
<reference evidence="8" key="1">
    <citation type="submission" date="2021-03" db="EMBL/GenBank/DDBJ databases">
        <authorList>
            <person name="Tran Van P."/>
        </authorList>
    </citation>
    <scope>NUCLEOTIDE SEQUENCE</scope>
</reference>
<dbReference type="EMBL" id="CAJPIN010021633">
    <property type="protein sequence ID" value="CAG2062665.1"/>
    <property type="molecule type" value="Genomic_DNA"/>
</dbReference>
<gene>
    <name evidence="8" type="ORF">TPAB3V08_LOCUS9615</name>
</gene>
<protein>
    <recommendedName>
        <fullName evidence="7">Major facilitator superfamily (MFS) profile domain-containing protein</fullName>
    </recommendedName>
</protein>
<evidence type="ECO:0000256" key="3">
    <source>
        <dbReference type="ARBA" id="ARBA00022692"/>
    </source>
</evidence>
<evidence type="ECO:0000256" key="6">
    <source>
        <dbReference type="SAM" id="Phobius"/>
    </source>
</evidence>
<organism evidence="8 9">
    <name type="scientific">Timema podura</name>
    <name type="common">Walking stick</name>
    <dbReference type="NCBI Taxonomy" id="61482"/>
    <lineage>
        <taxon>Eukaryota</taxon>
        <taxon>Metazoa</taxon>
        <taxon>Ecdysozoa</taxon>
        <taxon>Arthropoda</taxon>
        <taxon>Hexapoda</taxon>
        <taxon>Insecta</taxon>
        <taxon>Pterygota</taxon>
        <taxon>Neoptera</taxon>
        <taxon>Polyneoptera</taxon>
        <taxon>Phasmatodea</taxon>
        <taxon>Timematodea</taxon>
        <taxon>Timematoidea</taxon>
        <taxon>Timematidae</taxon>
        <taxon>Timema</taxon>
    </lineage>
</organism>
<evidence type="ECO:0000313" key="9">
    <source>
        <dbReference type="Proteomes" id="UP001153148"/>
    </source>
</evidence>
<dbReference type="PROSITE" id="PS50850">
    <property type="entry name" value="MFS"/>
    <property type="match status" value="1"/>
</dbReference>
<feature type="transmembrane region" description="Helical" evidence="6">
    <location>
        <begin position="121"/>
        <end position="141"/>
    </location>
</feature>
<feature type="transmembrane region" description="Helical" evidence="6">
    <location>
        <begin position="150"/>
        <end position="168"/>
    </location>
</feature>
<evidence type="ECO:0000313" key="8">
    <source>
        <dbReference type="EMBL" id="CAG2062665.1"/>
    </source>
</evidence>
<dbReference type="PANTHER" id="PTHR23511:SF34">
    <property type="entry name" value="SYNAPTIC VESICLE GLYCOPROTEIN 2"/>
    <property type="match status" value="1"/>
</dbReference>
<keyword evidence="4 6" id="KW-1133">Transmembrane helix</keyword>